<accession>A0ABR2A4Z0</accession>
<evidence type="ECO:0000256" key="1">
    <source>
        <dbReference type="SAM" id="MobiDB-lite"/>
    </source>
</evidence>
<comment type="caution">
    <text evidence="2">The sequence shown here is derived from an EMBL/GenBank/DDBJ whole genome shotgun (WGS) entry which is preliminary data.</text>
</comment>
<feature type="region of interest" description="Disordered" evidence="1">
    <location>
        <begin position="1"/>
        <end position="106"/>
    </location>
</feature>
<name>A0ABR2A4Z0_9ROSI</name>
<feature type="compositionally biased region" description="Polar residues" evidence="1">
    <location>
        <begin position="71"/>
        <end position="80"/>
    </location>
</feature>
<sequence length="106" mass="11328">MTLEGFDNDDRGPNGPIGINANGGDGPHANLGWFDKLVDEDSCDTQEDNNDSQERVDANEGGSYENLDSLGKTTGFSSAVKNEDESKGLSSEEDIDYLDSSNVGSY</sequence>
<organism evidence="2 3">
    <name type="scientific">Hibiscus sabdariffa</name>
    <name type="common">roselle</name>
    <dbReference type="NCBI Taxonomy" id="183260"/>
    <lineage>
        <taxon>Eukaryota</taxon>
        <taxon>Viridiplantae</taxon>
        <taxon>Streptophyta</taxon>
        <taxon>Embryophyta</taxon>
        <taxon>Tracheophyta</taxon>
        <taxon>Spermatophyta</taxon>
        <taxon>Magnoliopsida</taxon>
        <taxon>eudicotyledons</taxon>
        <taxon>Gunneridae</taxon>
        <taxon>Pentapetalae</taxon>
        <taxon>rosids</taxon>
        <taxon>malvids</taxon>
        <taxon>Malvales</taxon>
        <taxon>Malvaceae</taxon>
        <taxon>Malvoideae</taxon>
        <taxon>Hibiscus</taxon>
    </lineage>
</organism>
<evidence type="ECO:0000313" key="2">
    <source>
        <dbReference type="EMBL" id="KAK8488118.1"/>
    </source>
</evidence>
<dbReference type="EMBL" id="JBBPBN010000362">
    <property type="protein sequence ID" value="KAK8488118.1"/>
    <property type="molecule type" value="Genomic_DNA"/>
</dbReference>
<gene>
    <name evidence="2" type="ORF">V6N11_057450</name>
</gene>
<keyword evidence="3" id="KW-1185">Reference proteome</keyword>
<feature type="compositionally biased region" description="Acidic residues" evidence="1">
    <location>
        <begin position="38"/>
        <end position="51"/>
    </location>
</feature>
<protein>
    <submittedName>
        <fullName evidence="2">Uncharacterized protein</fullName>
    </submittedName>
</protein>
<proteinExistence type="predicted"/>
<evidence type="ECO:0000313" key="3">
    <source>
        <dbReference type="Proteomes" id="UP001396334"/>
    </source>
</evidence>
<dbReference type="Proteomes" id="UP001396334">
    <property type="component" value="Unassembled WGS sequence"/>
</dbReference>
<reference evidence="2 3" key="1">
    <citation type="journal article" date="2024" name="G3 (Bethesda)">
        <title>Genome assembly of Hibiscus sabdariffa L. provides insights into metabolisms of medicinal natural products.</title>
        <authorList>
            <person name="Kim T."/>
        </authorList>
    </citation>
    <scope>NUCLEOTIDE SEQUENCE [LARGE SCALE GENOMIC DNA]</scope>
    <source>
        <strain evidence="2">TK-2024</strain>
        <tissue evidence="2">Old leaves</tissue>
    </source>
</reference>